<dbReference type="VEuPathDB" id="PlasmoDB:PRELSG_0921400"/>
<dbReference type="EMBL" id="LN835304">
    <property type="protein sequence ID" value="CRH00114.1"/>
    <property type="molecule type" value="Genomic_DNA"/>
</dbReference>
<accession>A0A1J1H5T1</accession>
<reference evidence="5 6" key="1">
    <citation type="submission" date="2015-04" db="EMBL/GenBank/DDBJ databases">
        <authorList>
            <consortium name="Pathogen Informatics"/>
        </authorList>
    </citation>
    <scope>NUCLEOTIDE SEQUENCE [LARGE SCALE GENOMIC DNA]</scope>
    <source>
        <strain evidence="5 6">SGS1</strain>
    </source>
</reference>
<dbReference type="OMA" id="FALIPKY"/>
<evidence type="ECO:0000256" key="1">
    <source>
        <dbReference type="ARBA" id="ARBA00037883"/>
    </source>
</evidence>
<name>A0A1J1H5T1_PLARL</name>
<evidence type="ECO:0000313" key="5">
    <source>
        <dbReference type="EMBL" id="CRH00114.1"/>
    </source>
</evidence>
<dbReference type="CDD" id="cd05157">
    <property type="entry name" value="ETNK_euk"/>
    <property type="match status" value="1"/>
</dbReference>
<feature type="region of interest" description="Disordered" evidence="4">
    <location>
        <begin position="33"/>
        <end position="54"/>
    </location>
</feature>
<dbReference type="GeneID" id="39736226"/>
<dbReference type="KEGG" id="prel:PRELSG_0921400"/>
<dbReference type="EC" id="2.7.1.82" evidence="3"/>
<dbReference type="RefSeq" id="XP_028533119.1">
    <property type="nucleotide sequence ID" value="XM_028676651.1"/>
</dbReference>
<dbReference type="GO" id="GO:0004305">
    <property type="term" value="F:ethanolamine kinase activity"/>
    <property type="evidence" value="ECO:0007669"/>
    <property type="project" value="UniProtKB-EC"/>
</dbReference>
<organism evidence="5 6">
    <name type="scientific">Plasmodium relictum</name>
    <dbReference type="NCBI Taxonomy" id="85471"/>
    <lineage>
        <taxon>Eukaryota</taxon>
        <taxon>Sar</taxon>
        <taxon>Alveolata</taxon>
        <taxon>Apicomplexa</taxon>
        <taxon>Aconoidasida</taxon>
        <taxon>Haemosporida</taxon>
        <taxon>Plasmodiidae</taxon>
        <taxon>Plasmodium</taxon>
        <taxon>Plasmodium (Haemamoeba)</taxon>
    </lineage>
</organism>
<comment type="pathway">
    <text evidence="1">Phospholipid metabolism; phosphatidylethanolamine biosynthesis; phosphatidylethanolamine from ethanolamine: step 1/3.</text>
</comment>
<evidence type="ECO:0000256" key="4">
    <source>
        <dbReference type="SAM" id="MobiDB-lite"/>
    </source>
</evidence>
<evidence type="ECO:0000313" key="6">
    <source>
        <dbReference type="Proteomes" id="UP000220158"/>
    </source>
</evidence>
<dbReference type="PANTHER" id="PTHR22603:SF66">
    <property type="entry name" value="ETHANOLAMINE KINASE"/>
    <property type="match status" value="1"/>
</dbReference>
<feature type="compositionally biased region" description="Basic and acidic residues" evidence="4">
    <location>
        <begin position="33"/>
        <end position="44"/>
    </location>
</feature>
<dbReference type="Gene3D" id="3.30.200.20">
    <property type="entry name" value="Phosphorylase Kinase, domain 1"/>
    <property type="match status" value="1"/>
</dbReference>
<proteinExistence type="inferred from homology"/>
<dbReference type="Pfam" id="PF01633">
    <property type="entry name" value="Choline_kinase"/>
    <property type="match status" value="1"/>
</dbReference>
<dbReference type="SUPFAM" id="SSF56112">
    <property type="entry name" value="Protein kinase-like (PK-like)"/>
    <property type="match status" value="1"/>
</dbReference>
<gene>
    <name evidence="5" type="primary">EK</name>
    <name evidence="5" type="ORF">PRELSG_0921400</name>
</gene>
<keyword evidence="6" id="KW-1185">Reference proteome</keyword>
<dbReference type="Gene3D" id="3.90.1200.10">
    <property type="match status" value="1"/>
</dbReference>
<comment type="similarity">
    <text evidence="2">Belongs to the choline/ethanolamine kinase family.</text>
</comment>
<keyword evidence="5" id="KW-0808">Transferase</keyword>
<evidence type="ECO:0000256" key="2">
    <source>
        <dbReference type="ARBA" id="ARBA00038211"/>
    </source>
</evidence>
<dbReference type="InterPro" id="IPR011009">
    <property type="entry name" value="Kinase-like_dom_sf"/>
</dbReference>
<dbReference type="GO" id="GO:0006646">
    <property type="term" value="P:phosphatidylethanolamine biosynthetic process"/>
    <property type="evidence" value="ECO:0007669"/>
    <property type="project" value="TreeGrafter"/>
</dbReference>
<protein>
    <recommendedName>
        <fullName evidence="3">ethanolamine kinase</fullName>
        <ecNumber evidence="3">2.7.1.82</ecNumber>
    </recommendedName>
</protein>
<dbReference type="OrthoDB" id="10267235at2759"/>
<sequence>MLKKKEATFFKLDSINNMQNDLNNMEEKQRKINETEKKNKEEGSKNNATLKNVNNFHNSNSQIKEMKSKQGITPLTLSDLKINVSDDKNLKVEEFMTNFISNVFESKNALFLYCKYVLLFYGKDLIDEKDIDSLNFEVIKGGITNILVKVEDNLQEKKYLIRLYGPKTSEIINREREKKISSILCEINISKKIYVFFPNGRIEEFMEGYALSKEDIKEKEFQKEIAKKLRILHSIDLNDSLFKQLQNLQNIEKNRSSFLWPTIWKYFNCLKEERSNNHPFNSKKNILNLIDFNMLKSTIIEVENLCSQKKSPIVLCHCDLLSSNIINGIDGSISFIDFEYSCPMERAFDIANHFNEYAGFNCEWDLIPSRNEEYHFIKHYLKTDDEDLIYKLIDEIQPFYLSSHIIWGLWALLQAMHSTIDFDFVNYALHRLSAAYSPIFRCKIDNNL</sequence>
<dbReference type="PANTHER" id="PTHR22603">
    <property type="entry name" value="CHOLINE/ETHANOALAMINE KINASE"/>
    <property type="match status" value="1"/>
</dbReference>
<dbReference type="GO" id="GO:0005737">
    <property type="term" value="C:cytoplasm"/>
    <property type="evidence" value="ECO:0007669"/>
    <property type="project" value="TreeGrafter"/>
</dbReference>
<keyword evidence="5" id="KW-0418">Kinase</keyword>
<dbReference type="Proteomes" id="UP000220158">
    <property type="component" value="Chromosome 9"/>
</dbReference>
<dbReference type="AlphaFoldDB" id="A0A1J1H5T1"/>
<evidence type="ECO:0000256" key="3">
    <source>
        <dbReference type="ARBA" id="ARBA00038874"/>
    </source>
</evidence>